<dbReference type="GO" id="GO:0015846">
    <property type="term" value="P:polyamine transport"/>
    <property type="evidence" value="ECO:0007669"/>
    <property type="project" value="InterPro"/>
</dbReference>
<dbReference type="InterPro" id="IPR001188">
    <property type="entry name" value="Sperm_putr-bd"/>
</dbReference>
<keyword evidence="4" id="KW-0574">Periplasm</keyword>
<feature type="signal peptide" evidence="6">
    <location>
        <begin position="1"/>
        <end position="20"/>
    </location>
</feature>
<feature type="chain" id="PRO_5003369907" evidence="6">
    <location>
        <begin position="21"/>
        <end position="354"/>
    </location>
</feature>
<dbReference type="PIRSF" id="PIRSF019574">
    <property type="entry name" value="Periplasmic_polyamine_BP"/>
    <property type="match status" value="1"/>
</dbReference>
<dbReference type="PRINTS" id="PR00909">
    <property type="entry name" value="SPERMDNBNDNG"/>
</dbReference>
<dbReference type="KEGG" id="scd:Spica_2143"/>
<dbReference type="RefSeq" id="WP_013969554.1">
    <property type="nucleotide sequence ID" value="NC_015732.1"/>
</dbReference>
<dbReference type="InterPro" id="IPR006059">
    <property type="entry name" value="SBP"/>
</dbReference>
<sequence>MKKFHWSVLAAALISGLVVSGCSKSESTKASDGGSKKLYIYNWTYYTPDSVIEKFEKEFNVKVVYDSFASNEEMFAKLKAGGTGYDIVFPSGDYVSIMKKEGMLAKVDKSKLQNLSNIDPLVLKKATYDPEMDYSVPYYFGAAGIAVNTAKVPNFEKSWSIFSRKDLKGKMTMLDDMREVMGDALAYMGYSVNTKDPEQIKKARDLINNEWKPNLVKFDAEAFGKGFAAGEFWVVQGYAEVVYAEIQEDQKKDVAFFIPKEGGPAYIDSMCILKDSKNYDLALKFIDFIHRPEIYAEFCDTFGFPATANIPARSLQKVTPYYKAEDLTNVELKDDLGDTLELYNQAWQDIRVGE</sequence>
<dbReference type="GO" id="GO:0019808">
    <property type="term" value="F:polyamine binding"/>
    <property type="evidence" value="ECO:0007669"/>
    <property type="project" value="InterPro"/>
</dbReference>
<accession>F8F0Y0</accession>
<dbReference type="AlphaFoldDB" id="F8F0Y0"/>
<reference evidence="8" key="1">
    <citation type="journal article" date="2013" name="Stand. Genomic Sci.">
        <title>Genome sequence of the thermophilic fresh-water bacterium Spirochaeta caldaria type strain (H1(T)), reclassification of Spirochaeta caldaria, Spirochaeta stenostrepta, and Spirochaeta zuelzerae in the genus Treponema as Treponema caldaria comb. nov., Treponema stenostrepta comb. nov., and Treponema zuelzerae comb. nov., and emendation of the genus Treponema.</title>
        <authorList>
            <person name="Abt B."/>
            <person name="Goker M."/>
            <person name="Scheuner C."/>
            <person name="Han C."/>
            <person name="Lu M."/>
            <person name="Misra M."/>
            <person name="Lapidus A."/>
            <person name="Nolan M."/>
            <person name="Lucas S."/>
            <person name="Hammon N."/>
            <person name="Deshpande S."/>
            <person name="Cheng J.F."/>
            <person name="Tapia R."/>
            <person name="Goodwin L.A."/>
            <person name="Pitluck S."/>
            <person name="Liolios K."/>
            <person name="Pagani I."/>
            <person name="Ivanova N."/>
            <person name="Mavromatis K."/>
            <person name="Mikhailova N."/>
            <person name="Huntemann M."/>
            <person name="Pati A."/>
            <person name="Chen A."/>
            <person name="Palaniappan K."/>
            <person name="Land M."/>
            <person name="Hauser L."/>
            <person name="Jeffries C.D."/>
            <person name="Rohde M."/>
            <person name="Spring S."/>
            <person name="Gronow S."/>
            <person name="Detter J.C."/>
            <person name="Bristow J."/>
            <person name="Eisen J.A."/>
            <person name="Markowitz V."/>
            <person name="Hugenholtz P."/>
            <person name="Kyrpides N.C."/>
            <person name="Woyke T."/>
            <person name="Klenk H.P."/>
        </authorList>
    </citation>
    <scope>NUCLEOTIDE SEQUENCE</scope>
    <source>
        <strain evidence="8">ATCC 51460 / DSM 7334 / H1</strain>
    </source>
</reference>
<evidence type="ECO:0000256" key="3">
    <source>
        <dbReference type="ARBA" id="ARBA00022729"/>
    </source>
</evidence>
<evidence type="ECO:0000313" key="7">
    <source>
        <dbReference type="EMBL" id="AEJ20266.1"/>
    </source>
</evidence>
<evidence type="ECO:0000256" key="6">
    <source>
        <dbReference type="SAM" id="SignalP"/>
    </source>
</evidence>
<organism evidence="7 8">
    <name type="scientific">Gracilinema caldarium (strain ATCC 51460 / DSM 7334 / H1)</name>
    <name type="common">Treponema caldarium</name>
    <dbReference type="NCBI Taxonomy" id="744872"/>
    <lineage>
        <taxon>Bacteria</taxon>
        <taxon>Pseudomonadati</taxon>
        <taxon>Spirochaetota</taxon>
        <taxon>Spirochaetia</taxon>
        <taxon>Spirochaetales</taxon>
        <taxon>Breznakiellaceae</taxon>
        <taxon>Gracilinema</taxon>
    </lineage>
</organism>
<evidence type="ECO:0000256" key="5">
    <source>
        <dbReference type="PIRSR" id="PIRSR019574-1"/>
    </source>
</evidence>
<feature type="binding site" evidence="5">
    <location>
        <begin position="176"/>
        <end position="179"/>
    </location>
    <ligand>
        <name>spermidine</name>
        <dbReference type="ChEBI" id="CHEBI:57834"/>
    </ligand>
</feature>
<keyword evidence="2" id="KW-0813">Transport</keyword>
<dbReference type="Pfam" id="PF13416">
    <property type="entry name" value="SBP_bac_8"/>
    <property type="match status" value="1"/>
</dbReference>
<evidence type="ECO:0000256" key="4">
    <source>
        <dbReference type="ARBA" id="ARBA00022764"/>
    </source>
</evidence>
<comment type="subcellular location">
    <subcellularLocation>
        <location evidence="1">Periplasm</location>
    </subcellularLocation>
</comment>
<dbReference type="OrthoDB" id="9769319at2"/>
<protein>
    <submittedName>
        <fullName evidence="7">Extracellular solute-binding protein family 1</fullName>
    </submittedName>
</protein>
<dbReference type="Proteomes" id="UP000000503">
    <property type="component" value="Chromosome"/>
</dbReference>
<dbReference type="STRING" id="744872.Spica_2143"/>
<dbReference type="Gene3D" id="3.40.190.10">
    <property type="entry name" value="Periplasmic binding protein-like II"/>
    <property type="match status" value="2"/>
</dbReference>
<evidence type="ECO:0000256" key="2">
    <source>
        <dbReference type="ARBA" id="ARBA00022448"/>
    </source>
</evidence>
<evidence type="ECO:0000313" key="8">
    <source>
        <dbReference type="Proteomes" id="UP000000503"/>
    </source>
</evidence>
<proteinExistence type="predicted"/>
<dbReference type="eggNOG" id="COG0687">
    <property type="taxonomic scope" value="Bacteria"/>
</dbReference>
<name>F8F0Y0_GRAC1</name>
<dbReference type="HOGENOM" id="CLU_026974_1_3_12"/>
<dbReference type="EMBL" id="CP002868">
    <property type="protein sequence ID" value="AEJ20266.1"/>
    <property type="molecule type" value="Genomic_DNA"/>
</dbReference>
<dbReference type="SUPFAM" id="SSF53850">
    <property type="entry name" value="Periplasmic binding protein-like II"/>
    <property type="match status" value="1"/>
</dbReference>
<keyword evidence="3 6" id="KW-0732">Signal</keyword>
<dbReference type="GO" id="GO:0042597">
    <property type="term" value="C:periplasmic space"/>
    <property type="evidence" value="ECO:0007669"/>
    <property type="project" value="UniProtKB-SubCell"/>
</dbReference>
<evidence type="ECO:0000256" key="1">
    <source>
        <dbReference type="ARBA" id="ARBA00004418"/>
    </source>
</evidence>
<dbReference type="PANTHER" id="PTHR30222">
    <property type="entry name" value="SPERMIDINE/PUTRESCINE-BINDING PERIPLASMIC PROTEIN"/>
    <property type="match status" value="1"/>
</dbReference>
<gene>
    <name evidence="7" type="ordered locus">Spica_2143</name>
</gene>
<keyword evidence="8" id="KW-1185">Reference proteome</keyword>
<dbReference type="PROSITE" id="PS51257">
    <property type="entry name" value="PROKAR_LIPOPROTEIN"/>
    <property type="match status" value="1"/>
</dbReference>
<dbReference type="PANTHER" id="PTHR30222:SF17">
    <property type="entry name" value="SPERMIDINE_PUTRESCINE-BINDING PERIPLASMIC PROTEIN"/>
    <property type="match status" value="1"/>
</dbReference>